<dbReference type="Proteomes" id="UP001232750">
    <property type="component" value="Unassembled WGS sequence"/>
</dbReference>
<protein>
    <recommendedName>
        <fullName evidence="4">LPXTG cell wall anchor domain-containing protein</fullName>
    </recommendedName>
</protein>
<evidence type="ECO:0000256" key="1">
    <source>
        <dbReference type="SAM" id="Phobius"/>
    </source>
</evidence>
<keyword evidence="1" id="KW-1133">Transmembrane helix</keyword>
<evidence type="ECO:0008006" key="4">
    <source>
        <dbReference type="Google" id="ProtNLM"/>
    </source>
</evidence>
<proteinExistence type="predicted"/>
<organism evidence="2 3">
    <name type="scientific">Gordonibacter faecis</name>
    <dbReference type="NCBI Taxonomy" id="3047475"/>
    <lineage>
        <taxon>Bacteria</taxon>
        <taxon>Bacillati</taxon>
        <taxon>Actinomycetota</taxon>
        <taxon>Coriobacteriia</taxon>
        <taxon>Eggerthellales</taxon>
        <taxon>Eggerthellaceae</taxon>
        <taxon>Gordonibacter</taxon>
    </lineage>
</organism>
<evidence type="ECO:0000313" key="2">
    <source>
        <dbReference type="EMBL" id="MDJ1649779.1"/>
    </source>
</evidence>
<dbReference type="EMBL" id="JASJEU010000006">
    <property type="protein sequence ID" value="MDJ1649779.1"/>
    <property type="molecule type" value="Genomic_DNA"/>
</dbReference>
<accession>A0ABT7DJS2</accession>
<name>A0ABT7DJS2_9ACTN</name>
<feature type="transmembrane region" description="Helical" evidence="1">
    <location>
        <begin position="16"/>
        <end position="38"/>
    </location>
</feature>
<gene>
    <name evidence="2" type="ORF">QNJ86_03105</name>
</gene>
<sequence>MEGVQGGLACTGDSPVLFLVVALVAVALIAVVVAVVFMRRGR</sequence>
<evidence type="ECO:0000313" key="3">
    <source>
        <dbReference type="Proteomes" id="UP001232750"/>
    </source>
</evidence>
<reference evidence="2 3" key="1">
    <citation type="submission" date="2023-05" db="EMBL/GenBank/DDBJ databases">
        <title>Gordonibacter KGMB12511T sp. nov., isolated from faeces of healthy Korean.</title>
        <authorList>
            <person name="Kim H.S."/>
            <person name="Kim J.-S."/>
            <person name="Suh M.K."/>
            <person name="Eom M.K."/>
            <person name="Do H.E."/>
            <person name="Lee J.-S."/>
        </authorList>
    </citation>
    <scope>NUCLEOTIDE SEQUENCE [LARGE SCALE GENOMIC DNA]</scope>
    <source>
        <strain evidence="2 3">KGMB12511</strain>
    </source>
</reference>
<keyword evidence="1" id="KW-0812">Transmembrane</keyword>
<keyword evidence="1" id="KW-0472">Membrane</keyword>
<comment type="caution">
    <text evidence="2">The sequence shown here is derived from an EMBL/GenBank/DDBJ whole genome shotgun (WGS) entry which is preliminary data.</text>
</comment>
<dbReference type="RefSeq" id="WP_283831123.1">
    <property type="nucleotide sequence ID" value="NZ_JASJEU010000006.1"/>
</dbReference>
<keyword evidence="3" id="KW-1185">Reference proteome</keyword>